<dbReference type="PANTHER" id="PTHR12213:SF0">
    <property type="entry name" value="CORRINOID ADENOSYLTRANSFERASE MMAB"/>
    <property type="match status" value="1"/>
</dbReference>
<comment type="similarity">
    <text evidence="4">Belongs to the Cob(I)alamin adenosyltransferase family.</text>
</comment>
<dbReference type="EMBL" id="LSSK01000069">
    <property type="protein sequence ID" value="OMH85625.1"/>
    <property type="molecule type" value="Genomic_DNA"/>
</dbReference>
<dbReference type="SUPFAM" id="SSF89028">
    <property type="entry name" value="Cobalamin adenosyltransferase-like"/>
    <property type="match status" value="1"/>
</dbReference>
<dbReference type="Proteomes" id="UP000188320">
    <property type="component" value="Unassembled WGS sequence"/>
</dbReference>
<dbReference type="Pfam" id="PF01923">
    <property type="entry name" value="Cob_adeno_trans"/>
    <property type="match status" value="1"/>
</dbReference>
<keyword evidence="2 4" id="KW-0547">Nucleotide-binding</keyword>
<feature type="domain" description="Cobalamin adenosyltransferase-like" evidence="5">
    <location>
        <begin position="12"/>
        <end position="82"/>
    </location>
</feature>
<keyword evidence="3 4" id="KW-0067">ATP-binding</keyword>
<dbReference type="InterPro" id="IPR016030">
    <property type="entry name" value="CblAdoTrfase-like"/>
</dbReference>
<accession>A0A1R1PXC0</accession>
<comment type="caution">
    <text evidence="6">The sequence shown here is derived from an EMBL/GenBank/DDBJ whole genome shotgun (WGS) entry which is preliminary data.</text>
</comment>
<dbReference type="OrthoDB" id="5559274at2759"/>
<keyword evidence="1 4" id="KW-0808">Transferase</keyword>
<evidence type="ECO:0000256" key="4">
    <source>
        <dbReference type="RuleBase" id="RU366026"/>
    </source>
</evidence>
<evidence type="ECO:0000256" key="3">
    <source>
        <dbReference type="ARBA" id="ARBA00022840"/>
    </source>
</evidence>
<dbReference type="PANTHER" id="PTHR12213">
    <property type="entry name" value="CORRINOID ADENOSYLTRANSFERASE"/>
    <property type="match status" value="1"/>
</dbReference>
<sequence>MYFLILQLQNYKGMSSLYTGERRPKDDAVFEALGTIDELSSMLGLAQAFLSDDLAKEISPKLEKIQCLLQDIGSNIATPILSSSTNKLSMCP</sequence>
<organism evidence="6 7">
    <name type="scientific">Zancudomyces culisetae</name>
    <name type="common">Gut fungus</name>
    <name type="synonym">Smittium culisetae</name>
    <dbReference type="NCBI Taxonomy" id="1213189"/>
    <lineage>
        <taxon>Eukaryota</taxon>
        <taxon>Fungi</taxon>
        <taxon>Fungi incertae sedis</taxon>
        <taxon>Zoopagomycota</taxon>
        <taxon>Kickxellomycotina</taxon>
        <taxon>Harpellomycetes</taxon>
        <taxon>Harpellales</taxon>
        <taxon>Legeriomycetaceae</taxon>
        <taxon>Zancudomyces</taxon>
    </lineage>
</organism>
<evidence type="ECO:0000259" key="5">
    <source>
        <dbReference type="Pfam" id="PF01923"/>
    </source>
</evidence>
<reference evidence="7" key="1">
    <citation type="submission" date="2017-01" db="EMBL/GenBank/DDBJ databases">
        <authorList>
            <person name="Wang Y."/>
            <person name="White M."/>
            <person name="Kvist S."/>
            <person name="Moncalvo J.-M."/>
        </authorList>
    </citation>
    <scope>NUCLEOTIDE SEQUENCE [LARGE SCALE GENOMIC DNA]</scope>
    <source>
        <strain evidence="7">COL-18-3</strain>
    </source>
</reference>
<evidence type="ECO:0000256" key="2">
    <source>
        <dbReference type="ARBA" id="ARBA00022741"/>
    </source>
</evidence>
<name>A0A1R1PXC0_ZANCU</name>
<evidence type="ECO:0000313" key="7">
    <source>
        <dbReference type="Proteomes" id="UP000188320"/>
    </source>
</evidence>
<evidence type="ECO:0000256" key="1">
    <source>
        <dbReference type="ARBA" id="ARBA00022679"/>
    </source>
</evidence>
<dbReference type="Gene3D" id="1.20.1200.10">
    <property type="entry name" value="Cobalamin adenosyltransferase-like"/>
    <property type="match status" value="1"/>
</dbReference>
<dbReference type="GO" id="GO:0005524">
    <property type="term" value="F:ATP binding"/>
    <property type="evidence" value="ECO:0007669"/>
    <property type="project" value="UniProtKB-UniRule"/>
</dbReference>
<gene>
    <name evidence="6" type="ORF">AX774_g821</name>
</gene>
<dbReference type="GO" id="GO:0008817">
    <property type="term" value="F:corrinoid adenosyltransferase activity"/>
    <property type="evidence" value="ECO:0007669"/>
    <property type="project" value="TreeGrafter"/>
</dbReference>
<keyword evidence="7" id="KW-1185">Reference proteome</keyword>
<dbReference type="InterPro" id="IPR036451">
    <property type="entry name" value="CblAdoTrfase-like_sf"/>
</dbReference>
<evidence type="ECO:0000313" key="6">
    <source>
        <dbReference type="EMBL" id="OMH85625.1"/>
    </source>
</evidence>
<proteinExistence type="inferred from homology"/>
<dbReference type="InterPro" id="IPR029499">
    <property type="entry name" value="PduO-typ"/>
</dbReference>
<dbReference type="AlphaFoldDB" id="A0A1R1PXC0"/>
<protein>
    <submittedName>
        <fullName evidence="6">Cob(I)yrinic acid a,c-diamide adenosyltransferase, mitochondrial</fullName>
    </submittedName>
</protein>